<proteinExistence type="predicted"/>
<dbReference type="Proteomes" id="UP000824229">
    <property type="component" value="Unassembled WGS sequence"/>
</dbReference>
<reference evidence="1" key="2">
    <citation type="submission" date="2021-04" db="EMBL/GenBank/DDBJ databases">
        <authorList>
            <person name="Gilroy R."/>
        </authorList>
    </citation>
    <scope>NUCLEOTIDE SEQUENCE</scope>
    <source>
        <strain evidence="1">B5-657</strain>
    </source>
</reference>
<evidence type="ECO:0000313" key="2">
    <source>
        <dbReference type="Proteomes" id="UP000824229"/>
    </source>
</evidence>
<organism evidence="1 2">
    <name type="scientific">Candidatus Cellulosilyticum pullistercoris</name>
    <dbReference type="NCBI Taxonomy" id="2838521"/>
    <lineage>
        <taxon>Bacteria</taxon>
        <taxon>Bacillati</taxon>
        <taxon>Bacillota</taxon>
        <taxon>Clostridia</taxon>
        <taxon>Lachnospirales</taxon>
        <taxon>Cellulosilyticaceae</taxon>
        <taxon>Cellulosilyticum</taxon>
    </lineage>
</organism>
<accession>A0A9E2NP22</accession>
<gene>
    <name evidence="1" type="ORF">H9872_09675</name>
</gene>
<evidence type="ECO:0000313" key="1">
    <source>
        <dbReference type="EMBL" id="MBU3805008.1"/>
    </source>
</evidence>
<sequence length="419" mass="49026">MPKNSKKNTLATMILIVTLGIIVGATVKHGYNYYKGPNYIVDKYIRCLNEGNYNRLYSLLDQESLAHIGDQDDITAYYKRVYEQENKLMDVQKLEVMGQTYRVKYCFSKGSEQGNLSVIKKEGRWYIEFPFEASEVEVFAPYGAKVYLDNKEVTYSNNKSYKMENVLPGTYLLKVDPIQEEYESYYKMLQIPLEKSYIVPYELAHVTINVAPQLMVRIGSFSELSEMAKVEFDDLLLGKYQIEVQDVEGYLDTQKIEAEIKKGENIFTLRDFKLSSKGEKKLENFLRGFYNCYLEGIKTHNQEAIASYFKKEQMVSQLELYNSWYIDKKDISDADISIKIGERTVDEEGILHAEITENIELYNKEYDEIEEKAVTETYKVIIRWDTSISILDNEWKIIDREIEQSMIAVKDKEGRWVQY</sequence>
<name>A0A9E2NP22_9FIRM</name>
<dbReference type="AlphaFoldDB" id="A0A9E2NP22"/>
<reference evidence="1" key="1">
    <citation type="journal article" date="2021" name="PeerJ">
        <title>Extensive microbial diversity within the chicken gut microbiome revealed by metagenomics and culture.</title>
        <authorList>
            <person name="Gilroy R."/>
            <person name="Ravi A."/>
            <person name="Getino M."/>
            <person name="Pursley I."/>
            <person name="Horton D.L."/>
            <person name="Alikhan N.F."/>
            <person name="Baker D."/>
            <person name="Gharbi K."/>
            <person name="Hall N."/>
            <person name="Watson M."/>
            <person name="Adriaenssens E.M."/>
            <person name="Foster-Nyarko E."/>
            <person name="Jarju S."/>
            <person name="Secka A."/>
            <person name="Antonio M."/>
            <person name="Oren A."/>
            <person name="Chaudhuri R.R."/>
            <person name="La Ragione R."/>
            <person name="Hildebrand F."/>
            <person name="Pallen M.J."/>
        </authorList>
    </citation>
    <scope>NUCLEOTIDE SEQUENCE</scope>
    <source>
        <strain evidence="1">B5-657</strain>
    </source>
</reference>
<dbReference type="EMBL" id="JAHLFQ010000226">
    <property type="protein sequence ID" value="MBU3805008.1"/>
    <property type="molecule type" value="Genomic_DNA"/>
</dbReference>
<comment type="caution">
    <text evidence="1">The sequence shown here is derived from an EMBL/GenBank/DDBJ whole genome shotgun (WGS) entry which is preliminary data.</text>
</comment>
<protein>
    <submittedName>
        <fullName evidence="1">Uncharacterized protein</fullName>
    </submittedName>
</protein>